<dbReference type="InterPro" id="IPR051929">
    <property type="entry name" value="VirAsm_ModProt"/>
</dbReference>
<comment type="similarity">
    <text evidence="1">Belongs to the peptidase C40 family.</text>
</comment>
<evidence type="ECO:0000256" key="7">
    <source>
        <dbReference type="ARBA" id="ARBA00023049"/>
    </source>
</evidence>
<dbReference type="GO" id="GO:0008237">
    <property type="term" value="F:metallopeptidase activity"/>
    <property type="evidence" value="ECO:0007669"/>
    <property type="project" value="UniProtKB-KW"/>
</dbReference>
<protein>
    <submittedName>
        <fullName evidence="9">Putative phage tail protein</fullName>
    </submittedName>
</protein>
<evidence type="ECO:0000256" key="4">
    <source>
        <dbReference type="ARBA" id="ARBA00022801"/>
    </source>
</evidence>
<keyword evidence="9" id="KW-0614">Plasmid</keyword>
<keyword evidence="7" id="KW-0482">Metalloprotease</keyword>
<dbReference type="SMART" id="SM00232">
    <property type="entry name" value="JAB_MPN"/>
    <property type="match status" value="1"/>
</dbReference>
<keyword evidence="9" id="KW-0269">Exonuclease</keyword>
<dbReference type="GO" id="GO:0006508">
    <property type="term" value="P:proteolysis"/>
    <property type="evidence" value="ECO:0007669"/>
    <property type="project" value="UniProtKB-KW"/>
</dbReference>
<dbReference type="GO" id="GO:0008234">
    <property type="term" value="F:cysteine-type peptidase activity"/>
    <property type="evidence" value="ECO:0007669"/>
    <property type="project" value="UniProtKB-KW"/>
</dbReference>
<dbReference type="Gene3D" id="3.90.1720.10">
    <property type="entry name" value="endopeptidase domain like (from Nostoc punctiforme)"/>
    <property type="match status" value="1"/>
</dbReference>
<dbReference type="InterPro" id="IPR028090">
    <property type="entry name" value="JAB_dom_prok"/>
</dbReference>
<dbReference type="Gene3D" id="3.40.140.10">
    <property type="entry name" value="Cytidine Deaminase, domain 2"/>
    <property type="match status" value="1"/>
</dbReference>
<dbReference type="GO" id="GO:0004519">
    <property type="term" value="F:endonuclease activity"/>
    <property type="evidence" value="ECO:0007669"/>
    <property type="project" value="UniProtKB-KW"/>
</dbReference>
<dbReference type="GO" id="GO:0046872">
    <property type="term" value="F:metal ion binding"/>
    <property type="evidence" value="ECO:0007669"/>
    <property type="project" value="UniProtKB-KW"/>
</dbReference>
<keyword evidence="3" id="KW-0479">Metal-binding</keyword>
<dbReference type="EMBL" id="AJ698720">
    <property type="protein sequence ID" value="CAG27412.1"/>
    <property type="molecule type" value="Genomic_DNA"/>
</dbReference>
<dbReference type="PANTHER" id="PTHR34858">
    <property type="entry name" value="CYSO-CYSTEINE PEPTIDASE"/>
    <property type="match status" value="1"/>
</dbReference>
<sequence length="274" mass="31324">MADSLEQHVMGNRAFPELGSDIMQEIYLTAIKRYPNEACGFLVRTTGEKYRFMEARNVSENPENTFVMHADDIIAAEDAGDVVAIWHSHTDESADASDADRAGCEATEVPWLILAVRKNVEGDAPFHFSEMNVITPDGFEMPYLGRPYVFGVFDCWMLCRDYLKREFNVELNPNPHLHIPSWYTGDTDILDQNYRNEGLVRLAPGTEPQRGDVFFIQYGKMPDHCAVYIGDGMILHHQIDRLSCRAYYGGMYQKHTTHHLRHRDLLKGDETCLS</sequence>
<geneLocation type="plasmid" evidence="9">
    <name>pG8786</name>
</geneLocation>
<keyword evidence="9" id="KW-0255">Endonuclease</keyword>
<dbReference type="AlphaFoldDB" id="Q65AR1"/>
<evidence type="ECO:0000256" key="6">
    <source>
        <dbReference type="ARBA" id="ARBA00022833"/>
    </source>
</evidence>
<evidence type="ECO:0000256" key="3">
    <source>
        <dbReference type="ARBA" id="ARBA00022723"/>
    </source>
</evidence>
<evidence type="ECO:0000313" key="9">
    <source>
        <dbReference type="EMBL" id="CAG27412.1"/>
    </source>
</evidence>
<dbReference type="SUPFAM" id="SSF54001">
    <property type="entry name" value="Cysteine proteinases"/>
    <property type="match status" value="1"/>
</dbReference>
<dbReference type="CDD" id="cd08073">
    <property type="entry name" value="MPN_NLPC_P60"/>
    <property type="match status" value="1"/>
</dbReference>
<dbReference type="InterPro" id="IPR038765">
    <property type="entry name" value="Papain-like_cys_pep_sf"/>
</dbReference>
<evidence type="ECO:0000259" key="8">
    <source>
        <dbReference type="SMART" id="SM00232"/>
    </source>
</evidence>
<reference evidence="9" key="1">
    <citation type="journal article" date="2004" name="Infect. Immun.">
        <title>Structural organization of the pFra virulence-associated plasmid of rhamnose-positive Yersinia pestis.</title>
        <authorList>
            <person name="Golubov A."/>
            <person name="Neubauer H."/>
            <person name="Nolting C."/>
            <person name="Heesemann J."/>
            <person name="Rakin A."/>
        </authorList>
    </citation>
    <scope>NUCLEOTIDE SEQUENCE [LARGE SCALE GENOMIC DNA]</scope>
    <source>
        <plasmid evidence="9">pG8786</plasmid>
    </source>
</reference>
<dbReference type="InterPro" id="IPR000555">
    <property type="entry name" value="JAMM/MPN+_dom"/>
</dbReference>
<keyword evidence="5" id="KW-0788">Thiol protease</keyword>
<keyword evidence="9" id="KW-0449">Lipoprotein</keyword>
<keyword evidence="9" id="KW-0540">Nuclease</keyword>
<proteinExistence type="inferred from homology"/>
<accession>Q65AR1</accession>
<dbReference type="Pfam" id="PF14464">
    <property type="entry name" value="Prok-JAB"/>
    <property type="match status" value="1"/>
</dbReference>
<keyword evidence="4" id="KW-0378">Hydrolase</keyword>
<evidence type="ECO:0000256" key="5">
    <source>
        <dbReference type="ARBA" id="ARBA00022807"/>
    </source>
</evidence>
<keyword evidence="6" id="KW-0862">Zinc</keyword>
<keyword evidence="2" id="KW-0645">Protease</keyword>
<dbReference type="InterPro" id="IPR000064">
    <property type="entry name" value="NLP_P60_dom"/>
</dbReference>
<feature type="domain" description="JAB1/MPN/MOV34 metalloenzyme" evidence="8">
    <location>
        <begin position="19"/>
        <end position="144"/>
    </location>
</feature>
<dbReference type="SUPFAM" id="SSF102712">
    <property type="entry name" value="JAB1/MPN domain"/>
    <property type="match status" value="1"/>
</dbReference>
<evidence type="ECO:0000256" key="2">
    <source>
        <dbReference type="ARBA" id="ARBA00022670"/>
    </source>
</evidence>
<organism evidence="9">
    <name type="scientific">Yersinia pestis</name>
    <dbReference type="NCBI Taxonomy" id="632"/>
    <lineage>
        <taxon>Bacteria</taxon>
        <taxon>Pseudomonadati</taxon>
        <taxon>Pseudomonadota</taxon>
        <taxon>Gammaproteobacteria</taxon>
        <taxon>Enterobacterales</taxon>
        <taxon>Yersiniaceae</taxon>
        <taxon>Yersinia</taxon>
    </lineage>
</organism>
<name>Q65AR1_YERPE</name>
<dbReference type="PANTHER" id="PTHR34858:SF1">
    <property type="entry name" value="CYSO-CYSTEINE PEPTIDASE"/>
    <property type="match status" value="1"/>
</dbReference>
<evidence type="ECO:0000256" key="1">
    <source>
        <dbReference type="ARBA" id="ARBA00007074"/>
    </source>
</evidence>
<dbReference type="GO" id="GO:0004527">
    <property type="term" value="F:exonuclease activity"/>
    <property type="evidence" value="ECO:0007669"/>
    <property type="project" value="UniProtKB-KW"/>
</dbReference>
<dbReference type="Pfam" id="PF00877">
    <property type="entry name" value="NLPC_P60"/>
    <property type="match status" value="1"/>
</dbReference>